<dbReference type="Gene3D" id="3.30.1480.10">
    <property type="entry name" value="NusA, N-terminal domain"/>
    <property type="match status" value="1"/>
</dbReference>
<dbReference type="SUPFAM" id="SSF50249">
    <property type="entry name" value="Nucleic acid-binding proteins"/>
    <property type="match status" value="1"/>
</dbReference>
<dbReference type="SMART" id="SM00316">
    <property type="entry name" value="S1"/>
    <property type="match status" value="1"/>
</dbReference>
<dbReference type="PANTHER" id="PTHR22648:SF0">
    <property type="entry name" value="TRANSCRIPTION TERMINATION_ANTITERMINATION PROTEIN NUSA"/>
    <property type="match status" value="1"/>
</dbReference>
<dbReference type="InterPro" id="IPR009019">
    <property type="entry name" value="KH_sf_prok-type"/>
</dbReference>
<evidence type="ECO:0000259" key="8">
    <source>
        <dbReference type="PROSITE" id="PS50126"/>
    </source>
</evidence>
<evidence type="ECO:0000256" key="2">
    <source>
        <dbReference type="ARBA" id="ARBA00022490"/>
    </source>
</evidence>
<dbReference type="Gene3D" id="3.30.300.20">
    <property type="match status" value="2"/>
</dbReference>
<name>H5SDL6_9BACT</name>
<dbReference type="PROSITE" id="PS50126">
    <property type="entry name" value="S1"/>
    <property type="match status" value="1"/>
</dbReference>
<dbReference type="GO" id="GO:0003700">
    <property type="term" value="F:DNA-binding transcription factor activity"/>
    <property type="evidence" value="ECO:0007669"/>
    <property type="project" value="InterPro"/>
</dbReference>
<comment type="function">
    <text evidence="7">Participates in both transcription termination and antitermination.</text>
</comment>
<evidence type="ECO:0000256" key="3">
    <source>
        <dbReference type="ARBA" id="ARBA00022814"/>
    </source>
</evidence>
<dbReference type="InterPro" id="IPR010213">
    <property type="entry name" value="TF_NusA"/>
</dbReference>
<dbReference type="CDD" id="cd22529">
    <property type="entry name" value="KH-II_NusA_rpt2"/>
    <property type="match status" value="1"/>
</dbReference>
<dbReference type="InterPro" id="IPR036555">
    <property type="entry name" value="NusA_N_sf"/>
</dbReference>
<evidence type="ECO:0000256" key="4">
    <source>
        <dbReference type="ARBA" id="ARBA00022884"/>
    </source>
</evidence>
<comment type="similarity">
    <text evidence="7">Belongs to the NusA family.</text>
</comment>
<dbReference type="Pfam" id="PF13184">
    <property type="entry name" value="KH_NusA_1st"/>
    <property type="match status" value="1"/>
</dbReference>
<keyword evidence="6 7" id="KW-0804">Transcription</keyword>
<dbReference type="GO" id="GO:0005829">
    <property type="term" value="C:cytosol"/>
    <property type="evidence" value="ECO:0007669"/>
    <property type="project" value="TreeGrafter"/>
</dbReference>
<keyword evidence="4 7" id="KW-0694">RNA-binding</keyword>
<dbReference type="GO" id="GO:0031564">
    <property type="term" value="P:transcription antitermination"/>
    <property type="evidence" value="ECO:0007669"/>
    <property type="project" value="UniProtKB-UniRule"/>
</dbReference>
<dbReference type="Pfam" id="PF08529">
    <property type="entry name" value="NusA_N"/>
    <property type="match status" value="1"/>
</dbReference>
<organism evidence="9">
    <name type="scientific">uncultured Acetothermia bacterium</name>
    <dbReference type="NCBI Taxonomy" id="236499"/>
    <lineage>
        <taxon>Bacteria</taxon>
        <taxon>Candidatus Bipolaricaulota</taxon>
        <taxon>environmental samples</taxon>
    </lineage>
</organism>
<dbReference type="InterPro" id="IPR003029">
    <property type="entry name" value="S1_domain"/>
</dbReference>
<dbReference type="InterPro" id="IPR025249">
    <property type="entry name" value="TF_NusA_KH_1st"/>
</dbReference>
<dbReference type="FunFam" id="3.30.300.20:FF:000005">
    <property type="entry name" value="Transcription termination/antitermination protein NusA"/>
    <property type="match status" value="1"/>
</dbReference>
<comment type="subcellular location">
    <subcellularLocation>
        <location evidence="7">Cytoplasm</location>
    </subcellularLocation>
</comment>
<keyword evidence="5 7" id="KW-0805">Transcription regulation</keyword>
<dbReference type="CDD" id="cd02134">
    <property type="entry name" value="KH-II_NusA_rpt1"/>
    <property type="match status" value="1"/>
</dbReference>
<dbReference type="PROSITE" id="PS50084">
    <property type="entry name" value="KH_TYPE_1"/>
    <property type="match status" value="1"/>
</dbReference>
<keyword evidence="3 7" id="KW-0889">Transcription antitermination</keyword>
<dbReference type="Gene3D" id="2.40.50.140">
    <property type="entry name" value="Nucleic acid-binding proteins"/>
    <property type="match status" value="1"/>
</dbReference>
<evidence type="ECO:0000256" key="5">
    <source>
        <dbReference type="ARBA" id="ARBA00023015"/>
    </source>
</evidence>
<dbReference type="SUPFAM" id="SSF54814">
    <property type="entry name" value="Prokaryotic type KH domain (KH-domain type II)"/>
    <property type="match status" value="2"/>
</dbReference>
<keyword evidence="2 7" id="KW-0963">Cytoplasm</keyword>
<dbReference type="NCBIfam" id="TIGR01953">
    <property type="entry name" value="NusA"/>
    <property type="match status" value="1"/>
</dbReference>
<dbReference type="HAMAP" id="MF_00945_B">
    <property type="entry name" value="NusA_B"/>
    <property type="match status" value="1"/>
</dbReference>
<protein>
    <recommendedName>
        <fullName evidence="7">Transcription termination/antitermination protein NusA</fullName>
    </recommendedName>
</protein>
<sequence length="324" mass="35961">MNIEFLEALEEMAKEEGIEREDLYEAVKKGLRVAYVEQFGPVTNLEIEIDRTSGDIHVVVDGQAKDIRLTDFGRIATRKAEETIKNEIIAKRRQKILERYQSRVGQIISGHVHRFAGADVWVNLGQAEALLPESERIPGERYRLGAVLKAYLMRVERTSGDPKIILSRAAKEFVQKMLELQVPEIEQGLVRIEAIAREPGVRTKVAVRSLVAELDPVGTCVGAGGGRIKEIVRELGGEKIDIIRWSSDVRELIKNGLEPAKVLQIDIDEAKREARVIVPDSELSLAIGKGGQNVRLTAKLTGYKIDVTSPEELKRSAAETAPAS</sequence>
<proteinExistence type="inferred from homology"/>
<dbReference type="GO" id="GO:0006353">
    <property type="term" value="P:DNA-templated transcription termination"/>
    <property type="evidence" value="ECO:0007669"/>
    <property type="project" value="UniProtKB-UniRule"/>
</dbReference>
<dbReference type="EMBL" id="AP011682">
    <property type="protein sequence ID" value="BAL54252.1"/>
    <property type="molecule type" value="Genomic_DNA"/>
</dbReference>
<dbReference type="GO" id="GO:0003723">
    <property type="term" value="F:RNA binding"/>
    <property type="evidence" value="ECO:0007669"/>
    <property type="project" value="UniProtKB-UniRule"/>
</dbReference>
<dbReference type="SUPFAM" id="SSF69705">
    <property type="entry name" value="Transcription factor NusA, N-terminal domain"/>
    <property type="match status" value="1"/>
</dbReference>
<dbReference type="InterPro" id="IPR058582">
    <property type="entry name" value="KH_NusA_2nd"/>
</dbReference>
<dbReference type="AlphaFoldDB" id="H5SDL6"/>
<dbReference type="FunFam" id="3.30.300.20:FF:000002">
    <property type="entry name" value="Transcription termination/antitermination protein NusA"/>
    <property type="match status" value="1"/>
</dbReference>
<keyword evidence="1 7" id="KW-0806">Transcription termination</keyword>
<dbReference type="InterPro" id="IPR015946">
    <property type="entry name" value="KH_dom-like_a/b"/>
</dbReference>
<evidence type="ECO:0000256" key="1">
    <source>
        <dbReference type="ARBA" id="ARBA00022472"/>
    </source>
</evidence>
<dbReference type="InterPro" id="IPR030842">
    <property type="entry name" value="TF_NusA_bacterial"/>
</dbReference>
<feature type="domain" description="S1 motif" evidence="8">
    <location>
        <begin position="105"/>
        <end position="169"/>
    </location>
</feature>
<dbReference type="InterPro" id="IPR012340">
    <property type="entry name" value="NA-bd_OB-fold"/>
</dbReference>
<gene>
    <name evidence="7" type="primary">nusA</name>
    <name evidence="9" type="ORF">HGMM_F13G06C35</name>
</gene>
<evidence type="ECO:0000313" key="9">
    <source>
        <dbReference type="EMBL" id="BAL54252.1"/>
    </source>
</evidence>
<comment type="subunit">
    <text evidence="7">Monomer. Binds directly to the core enzyme of the DNA-dependent RNA polymerase and to nascent RNA.</text>
</comment>
<evidence type="ECO:0000256" key="7">
    <source>
        <dbReference type="HAMAP-Rule" id="MF_00945"/>
    </source>
</evidence>
<reference evidence="9" key="1">
    <citation type="journal article" date="2005" name="Environ. Microbiol.">
        <title>Genetic and functional properties of uncultivated thermophilic crenarchaeotes from a subsurface gold mine as revealed by analysis of genome fragments.</title>
        <authorList>
            <person name="Nunoura T."/>
            <person name="Hirayama H."/>
            <person name="Takami H."/>
            <person name="Oida H."/>
            <person name="Nishi S."/>
            <person name="Shimamura S."/>
            <person name="Suzuki Y."/>
            <person name="Inagaki F."/>
            <person name="Takai K."/>
            <person name="Nealson K.H."/>
            <person name="Horikoshi K."/>
        </authorList>
    </citation>
    <scope>NUCLEOTIDE SEQUENCE</scope>
</reference>
<dbReference type="Pfam" id="PF26594">
    <property type="entry name" value="KH_NusA_2nd"/>
    <property type="match status" value="1"/>
</dbReference>
<evidence type="ECO:0000256" key="6">
    <source>
        <dbReference type="ARBA" id="ARBA00023163"/>
    </source>
</evidence>
<dbReference type="InterPro" id="IPR013735">
    <property type="entry name" value="TF_NusA_N"/>
</dbReference>
<reference evidence="9" key="2">
    <citation type="journal article" date="2012" name="PLoS ONE">
        <title>A Deeply Branching Thermophilic Bacterium with an Ancient Acetyl-CoA Pathway Dominates a Subsurface Ecosystem.</title>
        <authorList>
            <person name="Takami H."/>
            <person name="Noguchi H."/>
            <person name="Takaki Y."/>
            <person name="Uchiyama I."/>
            <person name="Toyoda A."/>
            <person name="Nishi S."/>
            <person name="Chee G.-J."/>
            <person name="Arai W."/>
            <person name="Nunoura T."/>
            <person name="Itoh T."/>
            <person name="Hattori M."/>
            <person name="Takai K."/>
        </authorList>
    </citation>
    <scope>NUCLEOTIDE SEQUENCE</scope>
</reference>
<dbReference type="PANTHER" id="PTHR22648">
    <property type="entry name" value="TRANSCRIPTION TERMINATION FACTOR NUSA"/>
    <property type="match status" value="1"/>
</dbReference>
<dbReference type="CDD" id="cd04455">
    <property type="entry name" value="S1_NusA"/>
    <property type="match status" value="1"/>
</dbReference>
<accession>H5SDL6</accession>